<keyword evidence="3" id="KW-1185">Reference proteome</keyword>
<dbReference type="Proteomes" id="UP000772434">
    <property type="component" value="Unassembled WGS sequence"/>
</dbReference>
<evidence type="ECO:0000313" key="3">
    <source>
        <dbReference type="Proteomes" id="UP000772434"/>
    </source>
</evidence>
<dbReference type="EMBL" id="JADNRY010000036">
    <property type="protein sequence ID" value="KAF9071003.1"/>
    <property type="molecule type" value="Genomic_DNA"/>
</dbReference>
<keyword evidence="1" id="KW-0472">Membrane</keyword>
<evidence type="ECO:0000313" key="2">
    <source>
        <dbReference type="EMBL" id="KAF9071003.1"/>
    </source>
</evidence>
<keyword evidence="1" id="KW-1133">Transmembrane helix</keyword>
<sequence length="118" mass="12398">MLGDVGAYPDAGLKGGLVGERGQSWVWLTVANCKVIIRVFLSRLVSCTGLGITIALVAVSMCSLSQQILVVPTVVSGIVTIQSDTKPARILEVPRDINTRFGMSTGGGVTQGGHHYDD</sequence>
<organism evidence="2 3">
    <name type="scientific">Rhodocollybia butyracea</name>
    <dbReference type="NCBI Taxonomy" id="206335"/>
    <lineage>
        <taxon>Eukaryota</taxon>
        <taxon>Fungi</taxon>
        <taxon>Dikarya</taxon>
        <taxon>Basidiomycota</taxon>
        <taxon>Agaricomycotina</taxon>
        <taxon>Agaricomycetes</taxon>
        <taxon>Agaricomycetidae</taxon>
        <taxon>Agaricales</taxon>
        <taxon>Marasmiineae</taxon>
        <taxon>Omphalotaceae</taxon>
        <taxon>Rhodocollybia</taxon>
    </lineage>
</organism>
<evidence type="ECO:0000256" key="1">
    <source>
        <dbReference type="SAM" id="Phobius"/>
    </source>
</evidence>
<keyword evidence="1" id="KW-0812">Transmembrane</keyword>
<dbReference type="AlphaFoldDB" id="A0A9P5PW16"/>
<feature type="transmembrane region" description="Helical" evidence="1">
    <location>
        <begin position="35"/>
        <end position="59"/>
    </location>
</feature>
<name>A0A9P5PW16_9AGAR</name>
<gene>
    <name evidence="2" type="ORF">BDP27DRAFT_1362231</name>
</gene>
<protein>
    <submittedName>
        <fullName evidence="2">Uncharacterized protein</fullName>
    </submittedName>
</protein>
<accession>A0A9P5PW16</accession>
<proteinExistence type="predicted"/>
<reference evidence="2" key="1">
    <citation type="submission" date="2020-11" db="EMBL/GenBank/DDBJ databases">
        <authorList>
            <consortium name="DOE Joint Genome Institute"/>
            <person name="Ahrendt S."/>
            <person name="Riley R."/>
            <person name="Andreopoulos W."/>
            <person name="Labutti K."/>
            <person name="Pangilinan J."/>
            <person name="Ruiz-Duenas F.J."/>
            <person name="Barrasa J.M."/>
            <person name="Sanchez-Garcia M."/>
            <person name="Camarero S."/>
            <person name="Miyauchi S."/>
            <person name="Serrano A."/>
            <person name="Linde D."/>
            <person name="Babiker R."/>
            <person name="Drula E."/>
            <person name="Ayuso-Fernandez I."/>
            <person name="Pacheco R."/>
            <person name="Padilla G."/>
            <person name="Ferreira P."/>
            <person name="Barriuso J."/>
            <person name="Kellner H."/>
            <person name="Castanera R."/>
            <person name="Alfaro M."/>
            <person name="Ramirez L."/>
            <person name="Pisabarro A.G."/>
            <person name="Kuo A."/>
            <person name="Tritt A."/>
            <person name="Lipzen A."/>
            <person name="He G."/>
            <person name="Yan M."/>
            <person name="Ng V."/>
            <person name="Cullen D."/>
            <person name="Martin F."/>
            <person name="Rosso M.-N."/>
            <person name="Henrissat B."/>
            <person name="Hibbett D."/>
            <person name="Martinez A.T."/>
            <person name="Grigoriev I.V."/>
        </authorList>
    </citation>
    <scope>NUCLEOTIDE SEQUENCE</scope>
    <source>
        <strain evidence="2">AH 40177</strain>
    </source>
</reference>
<comment type="caution">
    <text evidence="2">The sequence shown here is derived from an EMBL/GenBank/DDBJ whole genome shotgun (WGS) entry which is preliminary data.</text>
</comment>